<dbReference type="FunFam" id="3.30.160.20:FF:000001">
    <property type="entry name" value="30S ribosomal protein S5"/>
    <property type="match status" value="1"/>
</dbReference>
<dbReference type="Pfam" id="PF03719">
    <property type="entry name" value="Ribosomal_S5_C"/>
    <property type="match status" value="1"/>
</dbReference>
<accession>A0A1M5TGL9</accession>
<organism evidence="11 12">
    <name type="scientific">Thermosipho atlanticus DSM 15807</name>
    <dbReference type="NCBI Taxonomy" id="1123380"/>
    <lineage>
        <taxon>Bacteria</taxon>
        <taxon>Thermotogati</taxon>
        <taxon>Thermotogota</taxon>
        <taxon>Thermotogae</taxon>
        <taxon>Thermotogales</taxon>
        <taxon>Fervidobacteriaceae</taxon>
        <taxon>Thermosipho</taxon>
    </lineage>
</organism>
<dbReference type="GO" id="GO:0003735">
    <property type="term" value="F:structural constituent of ribosome"/>
    <property type="evidence" value="ECO:0007669"/>
    <property type="project" value="UniProtKB-UniRule"/>
</dbReference>
<dbReference type="RefSeq" id="WP_073073371.1">
    <property type="nucleotide sequence ID" value="NZ_FQXN01000005.1"/>
</dbReference>
<dbReference type="PANTHER" id="PTHR48277">
    <property type="entry name" value="MITOCHONDRIAL RIBOSOMAL PROTEIN S5"/>
    <property type="match status" value="1"/>
</dbReference>
<dbReference type="InterPro" id="IPR005712">
    <property type="entry name" value="Ribosomal_uS5_bac-type"/>
</dbReference>
<dbReference type="GO" id="GO:0015935">
    <property type="term" value="C:small ribosomal subunit"/>
    <property type="evidence" value="ECO:0007669"/>
    <property type="project" value="InterPro"/>
</dbReference>
<reference evidence="12" key="1">
    <citation type="submission" date="2016-11" db="EMBL/GenBank/DDBJ databases">
        <authorList>
            <person name="Varghese N."/>
            <person name="Submissions S."/>
        </authorList>
    </citation>
    <scope>NUCLEOTIDE SEQUENCE [LARGE SCALE GENOMIC DNA]</scope>
    <source>
        <strain evidence="12">DSM 15807</strain>
    </source>
</reference>
<dbReference type="InterPro" id="IPR013810">
    <property type="entry name" value="Ribosomal_uS5_N"/>
</dbReference>
<evidence type="ECO:0000256" key="3">
    <source>
        <dbReference type="ARBA" id="ARBA00022884"/>
    </source>
</evidence>
<evidence type="ECO:0000256" key="9">
    <source>
        <dbReference type="RuleBase" id="RU003823"/>
    </source>
</evidence>
<dbReference type="SUPFAM" id="SSF54768">
    <property type="entry name" value="dsRNA-binding domain-like"/>
    <property type="match status" value="1"/>
</dbReference>
<dbReference type="PANTHER" id="PTHR48277:SF1">
    <property type="entry name" value="MITOCHONDRIAL RIBOSOMAL PROTEIN S5"/>
    <property type="match status" value="1"/>
</dbReference>
<evidence type="ECO:0000256" key="7">
    <source>
        <dbReference type="ARBA" id="ARBA00062000"/>
    </source>
</evidence>
<evidence type="ECO:0000313" key="12">
    <source>
        <dbReference type="Proteomes" id="UP000242592"/>
    </source>
</evidence>
<keyword evidence="12" id="KW-1185">Reference proteome</keyword>
<proteinExistence type="inferred from homology"/>
<evidence type="ECO:0000313" key="11">
    <source>
        <dbReference type="EMBL" id="SHH49975.1"/>
    </source>
</evidence>
<dbReference type="PROSITE" id="PS50881">
    <property type="entry name" value="S5_DSRBD"/>
    <property type="match status" value="1"/>
</dbReference>
<comment type="subunit">
    <text evidence="7 8">Part of the 30S ribosomal subunit. Contacts proteins S4 and S8.</text>
</comment>
<dbReference type="InterPro" id="IPR018192">
    <property type="entry name" value="Ribosomal_uS5_N_CS"/>
</dbReference>
<evidence type="ECO:0000256" key="4">
    <source>
        <dbReference type="ARBA" id="ARBA00022980"/>
    </source>
</evidence>
<dbReference type="GO" id="GO:0006412">
    <property type="term" value="P:translation"/>
    <property type="evidence" value="ECO:0007669"/>
    <property type="project" value="UniProtKB-UniRule"/>
</dbReference>
<dbReference type="AlphaFoldDB" id="A0A1M5TGL9"/>
<feature type="domain" description="S5 DRBM" evidence="10">
    <location>
        <begin position="15"/>
        <end position="78"/>
    </location>
</feature>
<sequence>MADIAQKIKTTGEEFEERIVEIRRTTKVTKGGKNLSFRVLAVVGNRNGKVGVGVGKAREVPDAIRKALSAARRNVFVVPIYNGTIPHETVGRQDAAKVLLKPAAPGTGIISNGTVRAVVELAGIHNILTKSSGSTNPVVLAQATVNGLKSLLSLEKVAQLRDISPQEVINGVKKEG</sequence>
<protein>
    <recommendedName>
        <fullName evidence="6 8">Small ribosomal subunit protein uS5</fullName>
    </recommendedName>
</protein>
<dbReference type="Proteomes" id="UP000242592">
    <property type="component" value="Unassembled WGS sequence"/>
</dbReference>
<dbReference type="InterPro" id="IPR014721">
    <property type="entry name" value="Ribsml_uS5_D2-typ_fold_subgr"/>
</dbReference>
<dbReference type="STRING" id="1123380.SAMN02745199_1303"/>
<keyword evidence="3 8" id="KW-0694">RNA-binding</keyword>
<dbReference type="Gene3D" id="3.30.160.20">
    <property type="match status" value="1"/>
</dbReference>
<dbReference type="SUPFAM" id="SSF54211">
    <property type="entry name" value="Ribosomal protein S5 domain 2-like"/>
    <property type="match status" value="1"/>
</dbReference>
<keyword evidence="5 8" id="KW-0687">Ribonucleoprotein</keyword>
<dbReference type="GO" id="GO:0042254">
    <property type="term" value="P:ribosome biogenesis"/>
    <property type="evidence" value="ECO:0007669"/>
    <property type="project" value="UniProtKB-ARBA"/>
</dbReference>
<dbReference type="InterPro" id="IPR000851">
    <property type="entry name" value="Ribosomal_uS5"/>
</dbReference>
<dbReference type="Pfam" id="PF00333">
    <property type="entry name" value="Ribosomal_S5"/>
    <property type="match status" value="1"/>
</dbReference>
<dbReference type="GO" id="GO:0019843">
    <property type="term" value="F:rRNA binding"/>
    <property type="evidence" value="ECO:0007669"/>
    <property type="project" value="UniProtKB-UniRule"/>
</dbReference>
<evidence type="ECO:0000256" key="8">
    <source>
        <dbReference type="HAMAP-Rule" id="MF_01307"/>
    </source>
</evidence>
<keyword evidence="4 8" id="KW-0689">Ribosomal protein</keyword>
<evidence type="ECO:0000256" key="5">
    <source>
        <dbReference type="ARBA" id="ARBA00023274"/>
    </source>
</evidence>
<dbReference type="InterPro" id="IPR020568">
    <property type="entry name" value="Ribosomal_Su5_D2-typ_SF"/>
</dbReference>
<dbReference type="HAMAP" id="MF_01307_B">
    <property type="entry name" value="Ribosomal_uS5_B"/>
    <property type="match status" value="1"/>
</dbReference>
<dbReference type="PROSITE" id="PS00585">
    <property type="entry name" value="RIBOSOMAL_S5"/>
    <property type="match status" value="1"/>
</dbReference>
<gene>
    <name evidence="8" type="primary">rpsE</name>
    <name evidence="11" type="ORF">SAMN02745199_1303</name>
</gene>
<dbReference type="InterPro" id="IPR005324">
    <property type="entry name" value="Ribosomal_uS5_C"/>
</dbReference>
<dbReference type="OrthoDB" id="9809045at2"/>
<keyword evidence="2 8" id="KW-0699">rRNA-binding</keyword>
<comment type="domain">
    <text evidence="8">The N-terminal domain interacts with the head of the 30S subunit; the C-terminal domain interacts with the body and contacts protein S4. The interaction surface between S4 and S5 is involved in control of translational fidelity.</text>
</comment>
<comment type="function">
    <text evidence="8">With S4 and S12 plays an important role in translational accuracy.</text>
</comment>
<comment type="function">
    <text evidence="8">Located at the back of the 30S subunit body where it stabilizes the conformation of the head with respect to the body.</text>
</comment>
<comment type="similarity">
    <text evidence="1 8 9">Belongs to the universal ribosomal protein uS5 family.</text>
</comment>
<dbReference type="EMBL" id="FQXN01000005">
    <property type="protein sequence ID" value="SHH49975.1"/>
    <property type="molecule type" value="Genomic_DNA"/>
</dbReference>
<evidence type="ECO:0000259" key="10">
    <source>
        <dbReference type="PROSITE" id="PS50881"/>
    </source>
</evidence>
<name>A0A1M5TGL9_9BACT</name>
<evidence type="ECO:0000256" key="6">
    <source>
        <dbReference type="ARBA" id="ARBA00035255"/>
    </source>
</evidence>
<evidence type="ECO:0000256" key="2">
    <source>
        <dbReference type="ARBA" id="ARBA00022730"/>
    </source>
</evidence>
<dbReference type="Gene3D" id="3.30.230.10">
    <property type="match status" value="1"/>
</dbReference>
<dbReference type="FunFam" id="3.30.230.10:FF:000002">
    <property type="entry name" value="30S ribosomal protein S5"/>
    <property type="match status" value="1"/>
</dbReference>
<dbReference type="NCBIfam" id="TIGR01021">
    <property type="entry name" value="rpsE_bact"/>
    <property type="match status" value="1"/>
</dbReference>
<evidence type="ECO:0000256" key="1">
    <source>
        <dbReference type="ARBA" id="ARBA00008945"/>
    </source>
</evidence>
<dbReference type="GO" id="GO:0005737">
    <property type="term" value="C:cytoplasm"/>
    <property type="evidence" value="ECO:0007669"/>
    <property type="project" value="UniProtKB-ARBA"/>
</dbReference>